<accession>A0A9X0BLN4</accession>
<feature type="region of interest" description="Disordered" evidence="1">
    <location>
        <begin position="62"/>
        <end position="82"/>
    </location>
</feature>
<reference evidence="2" key="2">
    <citation type="journal article" date="2023" name="IMA Fungus">
        <title>Comparative genomic study of the Penicillium genus elucidates a diverse pangenome and 15 lateral gene transfer events.</title>
        <authorList>
            <person name="Petersen C."/>
            <person name="Sorensen T."/>
            <person name="Nielsen M.R."/>
            <person name="Sondergaard T.E."/>
            <person name="Sorensen J.L."/>
            <person name="Fitzpatrick D.A."/>
            <person name="Frisvad J.C."/>
            <person name="Nielsen K.L."/>
        </authorList>
    </citation>
    <scope>NUCLEOTIDE SEQUENCE</scope>
    <source>
        <strain evidence="2">IBT 30728</strain>
    </source>
</reference>
<dbReference type="RefSeq" id="XP_056786436.1">
    <property type="nucleotide sequence ID" value="XM_056938428.1"/>
</dbReference>
<dbReference type="AlphaFoldDB" id="A0A9X0BLN4"/>
<dbReference type="Proteomes" id="UP001148312">
    <property type="component" value="Unassembled WGS sequence"/>
</dbReference>
<gene>
    <name evidence="2" type="ORF">N7539_008833</name>
</gene>
<keyword evidence="3" id="KW-1185">Reference proteome</keyword>
<dbReference type="EMBL" id="JAPWDQ010000014">
    <property type="protein sequence ID" value="KAJ5471890.1"/>
    <property type="molecule type" value="Genomic_DNA"/>
</dbReference>
<evidence type="ECO:0000256" key="1">
    <source>
        <dbReference type="SAM" id="MobiDB-lite"/>
    </source>
</evidence>
<comment type="caution">
    <text evidence="2">The sequence shown here is derived from an EMBL/GenBank/DDBJ whole genome shotgun (WGS) entry which is preliminary data.</text>
</comment>
<reference evidence="2" key="1">
    <citation type="submission" date="2022-12" db="EMBL/GenBank/DDBJ databases">
        <authorList>
            <person name="Petersen C."/>
        </authorList>
    </citation>
    <scope>NUCLEOTIDE SEQUENCE</scope>
    <source>
        <strain evidence="2">IBT 30728</strain>
    </source>
</reference>
<dbReference type="GeneID" id="81628678"/>
<name>A0A9X0BLN4_9EURO</name>
<organism evidence="2 3">
    <name type="scientific">Penicillium diatomitis</name>
    <dbReference type="NCBI Taxonomy" id="2819901"/>
    <lineage>
        <taxon>Eukaryota</taxon>
        <taxon>Fungi</taxon>
        <taxon>Dikarya</taxon>
        <taxon>Ascomycota</taxon>
        <taxon>Pezizomycotina</taxon>
        <taxon>Eurotiomycetes</taxon>
        <taxon>Eurotiomycetidae</taxon>
        <taxon>Eurotiales</taxon>
        <taxon>Aspergillaceae</taxon>
        <taxon>Penicillium</taxon>
    </lineage>
</organism>
<protein>
    <submittedName>
        <fullName evidence="2">Uncharacterized protein</fullName>
    </submittedName>
</protein>
<evidence type="ECO:0000313" key="3">
    <source>
        <dbReference type="Proteomes" id="UP001148312"/>
    </source>
</evidence>
<proteinExistence type="predicted"/>
<evidence type="ECO:0000313" key="2">
    <source>
        <dbReference type="EMBL" id="KAJ5471890.1"/>
    </source>
</evidence>
<sequence>MTRPMRIQESFGSMGYVNQNGAQPYAALSHPDYIRTGTTCASRSKIPFRVDHGPAILTKTAQLTKQHERPSYKQQRKIASSV</sequence>